<dbReference type="AlphaFoldDB" id="A0A516Q595"/>
<proteinExistence type="inferred from homology"/>
<dbReference type="Proteomes" id="UP000319263">
    <property type="component" value="Chromosome"/>
</dbReference>
<gene>
    <name evidence="4" type="ORF">FOE78_03235</name>
</gene>
<protein>
    <recommendedName>
        <fullName evidence="2">Nucleoid-associated protein FOE78_03235</fullName>
    </recommendedName>
</protein>
<dbReference type="EMBL" id="CP041692">
    <property type="protein sequence ID" value="QDP98545.1"/>
    <property type="molecule type" value="Genomic_DNA"/>
</dbReference>
<comment type="similarity">
    <text evidence="2">Belongs to the YbaB/EbfC family.</text>
</comment>
<keyword evidence="2" id="KW-0963">Cytoplasm</keyword>
<dbReference type="PANTHER" id="PTHR33449:SF1">
    <property type="entry name" value="NUCLEOID-ASSOCIATED PROTEIN YBAB"/>
    <property type="match status" value="1"/>
</dbReference>
<keyword evidence="1 2" id="KW-0238">DNA-binding</keyword>
<name>A0A516Q595_9ACTN</name>
<feature type="coiled-coil region" evidence="3">
    <location>
        <begin position="3"/>
        <end position="30"/>
    </location>
</feature>
<dbReference type="InterPro" id="IPR036894">
    <property type="entry name" value="YbaB-like_sf"/>
</dbReference>
<evidence type="ECO:0000313" key="5">
    <source>
        <dbReference type="Proteomes" id="UP000319263"/>
    </source>
</evidence>
<dbReference type="KEGG" id="mik:FOE78_03235"/>
<evidence type="ECO:0000256" key="3">
    <source>
        <dbReference type="SAM" id="Coils"/>
    </source>
</evidence>
<comment type="function">
    <text evidence="2">Binds to DNA and alters its conformation. May be involved in regulation of gene expression, nucleoid organization and DNA protection.</text>
</comment>
<dbReference type="Gene3D" id="3.30.1310.10">
    <property type="entry name" value="Nucleoid-associated protein YbaB-like domain"/>
    <property type="match status" value="1"/>
</dbReference>
<dbReference type="GO" id="GO:0043590">
    <property type="term" value="C:bacterial nucleoid"/>
    <property type="evidence" value="ECO:0007669"/>
    <property type="project" value="UniProtKB-UniRule"/>
</dbReference>
<sequence>MDLSGMLAQAQAMQAQLMQAQQELAESTYEGTAGGDLVSAQVSGAGELLALTIKPEACDPDDTETLADLILAAVRAATDQQQQAAAEKLGPMAGGLGL</sequence>
<evidence type="ECO:0000256" key="1">
    <source>
        <dbReference type="ARBA" id="ARBA00023125"/>
    </source>
</evidence>
<dbReference type="PIRSF" id="PIRSF004555">
    <property type="entry name" value="UCP004555"/>
    <property type="match status" value="1"/>
</dbReference>
<comment type="subunit">
    <text evidence="2">Homodimer.</text>
</comment>
<dbReference type="OrthoDB" id="9809370at2"/>
<dbReference type="Pfam" id="PF02575">
    <property type="entry name" value="YbaB_DNA_bd"/>
    <property type="match status" value="1"/>
</dbReference>
<organism evidence="4 5">
    <name type="scientific">Microlunatus elymi</name>
    <dbReference type="NCBI Taxonomy" id="2596828"/>
    <lineage>
        <taxon>Bacteria</taxon>
        <taxon>Bacillati</taxon>
        <taxon>Actinomycetota</taxon>
        <taxon>Actinomycetes</taxon>
        <taxon>Propionibacteriales</taxon>
        <taxon>Propionibacteriaceae</taxon>
        <taxon>Microlunatus</taxon>
    </lineage>
</organism>
<comment type="subcellular location">
    <subcellularLocation>
        <location evidence="2">Cytoplasm</location>
        <location evidence="2">Nucleoid</location>
    </subcellularLocation>
</comment>
<dbReference type="GO" id="GO:0003677">
    <property type="term" value="F:DNA binding"/>
    <property type="evidence" value="ECO:0007669"/>
    <property type="project" value="UniProtKB-UniRule"/>
</dbReference>
<keyword evidence="3" id="KW-0175">Coiled coil</keyword>
<evidence type="ECO:0000256" key="2">
    <source>
        <dbReference type="HAMAP-Rule" id="MF_00274"/>
    </source>
</evidence>
<evidence type="ECO:0000313" key="4">
    <source>
        <dbReference type="EMBL" id="QDP98545.1"/>
    </source>
</evidence>
<dbReference type="InterPro" id="IPR004401">
    <property type="entry name" value="YbaB/EbfC"/>
</dbReference>
<dbReference type="NCBIfam" id="TIGR00103">
    <property type="entry name" value="DNA_YbaB_EbfC"/>
    <property type="match status" value="1"/>
</dbReference>
<dbReference type="RefSeq" id="WP_143988487.1">
    <property type="nucleotide sequence ID" value="NZ_CP041692.1"/>
</dbReference>
<dbReference type="SUPFAM" id="SSF82607">
    <property type="entry name" value="YbaB-like"/>
    <property type="match status" value="1"/>
</dbReference>
<keyword evidence="5" id="KW-1185">Reference proteome</keyword>
<dbReference type="GO" id="GO:0005829">
    <property type="term" value="C:cytosol"/>
    <property type="evidence" value="ECO:0007669"/>
    <property type="project" value="TreeGrafter"/>
</dbReference>
<dbReference type="HAMAP" id="MF_00274">
    <property type="entry name" value="DNA_YbaB_EbfC"/>
    <property type="match status" value="1"/>
</dbReference>
<dbReference type="PANTHER" id="PTHR33449">
    <property type="entry name" value="NUCLEOID-ASSOCIATED PROTEIN YBAB"/>
    <property type="match status" value="1"/>
</dbReference>
<accession>A0A516Q595</accession>
<reference evidence="4 5" key="1">
    <citation type="submission" date="2019-07" db="EMBL/GenBank/DDBJ databases">
        <title>Microlunatus dokdonensis sp. nov. isolated from the rhizospheric soil of the wild plant Elymus tsukushiensis.</title>
        <authorList>
            <person name="Ghim S.-Y."/>
            <person name="Hwang Y.-J."/>
            <person name="Son J.-S."/>
            <person name="Shin J.-H."/>
        </authorList>
    </citation>
    <scope>NUCLEOTIDE SEQUENCE [LARGE SCALE GENOMIC DNA]</scope>
    <source>
        <strain evidence="4 5">KUDC0627</strain>
    </source>
</reference>